<proteinExistence type="predicted"/>
<name>A0AAV1T8V9_9STRA</name>
<dbReference type="Proteomes" id="UP001162060">
    <property type="component" value="Unassembled WGS sequence"/>
</dbReference>
<sequence length="49" mass="5703">MYFVHRYTLAVKPPAAEDTTKRGGKRAVFRESEHLQLCQVRAANFVRRP</sequence>
<dbReference type="EMBL" id="CAKLBY020000035">
    <property type="protein sequence ID" value="CAK7910105.1"/>
    <property type="molecule type" value="Genomic_DNA"/>
</dbReference>
<evidence type="ECO:0000313" key="1">
    <source>
        <dbReference type="EMBL" id="CAK7910105.1"/>
    </source>
</evidence>
<accession>A0AAV1T8V9</accession>
<reference evidence="1" key="1">
    <citation type="submission" date="2024-01" db="EMBL/GenBank/DDBJ databases">
        <authorList>
            <person name="Webb A."/>
        </authorList>
    </citation>
    <scope>NUCLEOTIDE SEQUENCE</scope>
    <source>
        <strain evidence="1">Pm1</strain>
    </source>
</reference>
<gene>
    <name evidence="1" type="ORF">PM001_LOCUS4069</name>
</gene>
<dbReference type="AlphaFoldDB" id="A0AAV1T8V9"/>
<comment type="caution">
    <text evidence="1">The sequence shown here is derived from an EMBL/GenBank/DDBJ whole genome shotgun (WGS) entry which is preliminary data.</text>
</comment>
<protein>
    <submittedName>
        <fullName evidence="1">Uncharacterized protein</fullName>
    </submittedName>
</protein>
<evidence type="ECO:0000313" key="2">
    <source>
        <dbReference type="Proteomes" id="UP001162060"/>
    </source>
</evidence>
<organism evidence="1 2">
    <name type="scientific">Peronospora matthiolae</name>
    <dbReference type="NCBI Taxonomy" id="2874970"/>
    <lineage>
        <taxon>Eukaryota</taxon>
        <taxon>Sar</taxon>
        <taxon>Stramenopiles</taxon>
        <taxon>Oomycota</taxon>
        <taxon>Peronosporomycetes</taxon>
        <taxon>Peronosporales</taxon>
        <taxon>Peronosporaceae</taxon>
        <taxon>Peronospora</taxon>
    </lineage>
</organism>